<accession>A0A2P5BQ64</accession>
<evidence type="ECO:0000313" key="2">
    <source>
        <dbReference type="Proteomes" id="UP000237105"/>
    </source>
</evidence>
<dbReference type="OrthoDB" id="10338702at2759"/>
<dbReference type="EMBL" id="JXTB01000239">
    <property type="protein sequence ID" value="PON50961.1"/>
    <property type="molecule type" value="Genomic_DNA"/>
</dbReference>
<sequence>LTTSASNLEFSGDNIDSISDDLMSRHDWLKSTGGGPNSFLRLQIENKLYVVCNFVDDIVSAKGNFTFYFFPSGYLEISELVPWFTKTLLVFGLVEGSVLI</sequence>
<evidence type="ECO:0000313" key="1">
    <source>
        <dbReference type="EMBL" id="PON50961.1"/>
    </source>
</evidence>
<gene>
    <name evidence="1" type="ORF">PanWU01x14_219720</name>
</gene>
<name>A0A2P5BQ64_PARAD</name>
<protein>
    <submittedName>
        <fullName evidence="1">Uncharacterized protein</fullName>
    </submittedName>
</protein>
<comment type="caution">
    <text evidence="1">The sequence shown here is derived from an EMBL/GenBank/DDBJ whole genome shotgun (WGS) entry which is preliminary data.</text>
</comment>
<dbReference type="Proteomes" id="UP000237105">
    <property type="component" value="Unassembled WGS sequence"/>
</dbReference>
<organism evidence="1 2">
    <name type="scientific">Parasponia andersonii</name>
    <name type="common">Sponia andersonii</name>
    <dbReference type="NCBI Taxonomy" id="3476"/>
    <lineage>
        <taxon>Eukaryota</taxon>
        <taxon>Viridiplantae</taxon>
        <taxon>Streptophyta</taxon>
        <taxon>Embryophyta</taxon>
        <taxon>Tracheophyta</taxon>
        <taxon>Spermatophyta</taxon>
        <taxon>Magnoliopsida</taxon>
        <taxon>eudicotyledons</taxon>
        <taxon>Gunneridae</taxon>
        <taxon>Pentapetalae</taxon>
        <taxon>rosids</taxon>
        <taxon>fabids</taxon>
        <taxon>Rosales</taxon>
        <taxon>Cannabaceae</taxon>
        <taxon>Parasponia</taxon>
    </lineage>
</organism>
<keyword evidence="2" id="KW-1185">Reference proteome</keyword>
<reference evidence="2" key="1">
    <citation type="submission" date="2016-06" db="EMBL/GenBank/DDBJ databases">
        <title>Parallel loss of symbiosis genes in relatives of nitrogen-fixing non-legume Parasponia.</title>
        <authorList>
            <person name="Van Velzen R."/>
            <person name="Holmer R."/>
            <person name="Bu F."/>
            <person name="Rutten L."/>
            <person name="Van Zeijl A."/>
            <person name="Liu W."/>
            <person name="Santuari L."/>
            <person name="Cao Q."/>
            <person name="Sharma T."/>
            <person name="Shen D."/>
            <person name="Roswanjaya Y."/>
            <person name="Wardhani T."/>
            <person name="Kalhor M.S."/>
            <person name="Jansen J."/>
            <person name="Van den Hoogen J."/>
            <person name="Gungor B."/>
            <person name="Hartog M."/>
            <person name="Hontelez J."/>
            <person name="Verver J."/>
            <person name="Yang W.-C."/>
            <person name="Schijlen E."/>
            <person name="Repin R."/>
            <person name="Schilthuizen M."/>
            <person name="Schranz E."/>
            <person name="Heidstra R."/>
            <person name="Miyata K."/>
            <person name="Fedorova E."/>
            <person name="Kohlen W."/>
            <person name="Bisseling T."/>
            <person name="Smit S."/>
            <person name="Geurts R."/>
        </authorList>
    </citation>
    <scope>NUCLEOTIDE SEQUENCE [LARGE SCALE GENOMIC DNA]</scope>
    <source>
        <strain evidence="2">cv. WU1-14</strain>
    </source>
</reference>
<dbReference type="AlphaFoldDB" id="A0A2P5BQ64"/>
<proteinExistence type="predicted"/>
<feature type="non-terminal residue" evidence="1">
    <location>
        <position position="1"/>
    </location>
</feature>